<proteinExistence type="predicted"/>
<dbReference type="EMBL" id="FZNR01000002">
    <property type="protein sequence ID" value="SNR41785.1"/>
    <property type="molecule type" value="Genomic_DNA"/>
</dbReference>
<name>A0A238W5A5_9ACTN</name>
<gene>
    <name evidence="1" type="ORF">SAMN06264365_102188</name>
</gene>
<reference evidence="1 2" key="1">
    <citation type="submission" date="2017-06" db="EMBL/GenBank/DDBJ databases">
        <authorList>
            <person name="Kim H.J."/>
            <person name="Triplett B.A."/>
        </authorList>
    </citation>
    <scope>NUCLEOTIDE SEQUENCE [LARGE SCALE GENOMIC DNA]</scope>
    <source>
        <strain evidence="1 2">DSM 43151</strain>
    </source>
</reference>
<protein>
    <submittedName>
        <fullName evidence="1">YbaB/EbfC DNA-binding family protein</fullName>
    </submittedName>
</protein>
<dbReference type="AlphaFoldDB" id="A0A238W5A5"/>
<dbReference type="Gene3D" id="3.30.1310.10">
    <property type="entry name" value="Nucleoid-associated protein YbaB-like domain"/>
    <property type="match status" value="1"/>
</dbReference>
<evidence type="ECO:0000313" key="2">
    <source>
        <dbReference type="Proteomes" id="UP000198415"/>
    </source>
</evidence>
<organism evidence="1 2">
    <name type="scientific">Actinoplanes regularis</name>
    <dbReference type="NCBI Taxonomy" id="52697"/>
    <lineage>
        <taxon>Bacteria</taxon>
        <taxon>Bacillati</taxon>
        <taxon>Actinomycetota</taxon>
        <taxon>Actinomycetes</taxon>
        <taxon>Micromonosporales</taxon>
        <taxon>Micromonosporaceae</taxon>
        <taxon>Actinoplanes</taxon>
    </lineage>
</organism>
<dbReference type="InterPro" id="IPR036894">
    <property type="entry name" value="YbaB-like_sf"/>
</dbReference>
<dbReference type="RefSeq" id="WP_089292032.1">
    <property type="nucleotide sequence ID" value="NZ_BOMU01000031.1"/>
</dbReference>
<dbReference type="OrthoDB" id="3295696at2"/>
<dbReference type="InterPro" id="IPR004401">
    <property type="entry name" value="YbaB/EbfC"/>
</dbReference>
<evidence type="ECO:0000313" key="1">
    <source>
        <dbReference type="EMBL" id="SNR41785.1"/>
    </source>
</evidence>
<keyword evidence="1" id="KW-0238">DNA-binding</keyword>
<keyword evidence="2" id="KW-1185">Reference proteome</keyword>
<dbReference type="GO" id="GO:0003677">
    <property type="term" value="F:DNA binding"/>
    <property type="evidence" value="ECO:0007669"/>
    <property type="project" value="UniProtKB-KW"/>
</dbReference>
<sequence length="118" mass="12901">MGDYAAEFAAGQPAVGEAADGRVRVELDDDGRLADLYLDPRVSYLPLEELRDALIEAFSTAQDRRAERVEAAASRYGAGVAPERLQATLAEASDTAERRFAEVSIALYDLSRRAARPW</sequence>
<accession>A0A238W5A5</accession>
<dbReference type="Proteomes" id="UP000198415">
    <property type="component" value="Unassembled WGS sequence"/>
</dbReference>
<dbReference type="SUPFAM" id="SSF82607">
    <property type="entry name" value="YbaB-like"/>
    <property type="match status" value="1"/>
</dbReference>
<dbReference type="Pfam" id="PF02575">
    <property type="entry name" value="YbaB_DNA_bd"/>
    <property type="match status" value="1"/>
</dbReference>